<accession>A0AAD4CRQ2</accession>
<proteinExistence type="predicted"/>
<protein>
    <submittedName>
        <fullName evidence="1">Uncharacterized protein</fullName>
    </submittedName>
</protein>
<dbReference type="AlphaFoldDB" id="A0AAD4CRQ2"/>
<evidence type="ECO:0000313" key="2">
    <source>
        <dbReference type="Proteomes" id="UP001194746"/>
    </source>
</evidence>
<comment type="caution">
    <text evidence="1">The sequence shown here is derived from an EMBL/GenBank/DDBJ whole genome shotgun (WGS) entry which is preliminary data.</text>
</comment>
<name>A0AAD4CRQ2_ASPNN</name>
<dbReference type="EMBL" id="VCAU01000018">
    <property type="protein sequence ID" value="KAF9891485.1"/>
    <property type="molecule type" value="Genomic_DNA"/>
</dbReference>
<evidence type="ECO:0000313" key="1">
    <source>
        <dbReference type="EMBL" id="KAF9891485.1"/>
    </source>
</evidence>
<dbReference type="Proteomes" id="UP001194746">
    <property type="component" value="Unassembled WGS sequence"/>
</dbReference>
<sequence length="205" mass="23247">MAFSKAAAQLKTSTLKAFNSATQTSHERTQSLWDSLQDRIAFPFHLQEQDVGSRDSQSPSIPSDLNEADQLVPEYHGTLLNGMSTLVDMDHYRNRSMDKPGPLVVVNPDLDPDSDWEDWEYAYSWIGTEDTPHPPPPPPRVQSLSTIRMGRILMGTYCLSVEDEQTLDLLICAGLEAQNARPHYQVVPRKERNMKAFFPCLFRKP</sequence>
<reference evidence="1" key="1">
    <citation type="journal article" date="2019" name="Beilstein J. Org. Chem.">
        <title>Nanangenines: drimane sesquiterpenoids as the dominant metabolite cohort of a novel Australian fungus, Aspergillus nanangensis.</title>
        <authorList>
            <person name="Lacey H.J."/>
            <person name="Gilchrist C.L.M."/>
            <person name="Crombie A."/>
            <person name="Kalaitzis J.A."/>
            <person name="Vuong D."/>
            <person name="Rutledge P.J."/>
            <person name="Turner P."/>
            <person name="Pitt J.I."/>
            <person name="Lacey E."/>
            <person name="Chooi Y.H."/>
            <person name="Piggott A.M."/>
        </authorList>
    </citation>
    <scope>NUCLEOTIDE SEQUENCE</scope>
    <source>
        <strain evidence="1">MST-FP2251</strain>
    </source>
</reference>
<organism evidence="1 2">
    <name type="scientific">Aspergillus nanangensis</name>
    <dbReference type="NCBI Taxonomy" id="2582783"/>
    <lineage>
        <taxon>Eukaryota</taxon>
        <taxon>Fungi</taxon>
        <taxon>Dikarya</taxon>
        <taxon>Ascomycota</taxon>
        <taxon>Pezizomycotina</taxon>
        <taxon>Eurotiomycetes</taxon>
        <taxon>Eurotiomycetidae</taxon>
        <taxon>Eurotiales</taxon>
        <taxon>Aspergillaceae</taxon>
        <taxon>Aspergillus</taxon>
        <taxon>Aspergillus subgen. Circumdati</taxon>
    </lineage>
</organism>
<gene>
    <name evidence="1" type="ORF">FE257_003952</name>
</gene>
<keyword evidence="2" id="KW-1185">Reference proteome</keyword>
<reference evidence="1" key="2">
    <citation type="submission" date="2020-02" db="EMBL/GenBank/DDBJ databases">
        <authorList>
            <person name="Gilchrist C.L.M."/>
            <person name="Chooi Y.-H."/>
        </authorList>
    </citation>
    <scope>NUCLEOTIDE SEQUENCE</scope>
    <source>
        <strain evidence="1">MST-FP2251</strain>
    </source>
</reference>